<dbReference type="GO" id="GO:0043041">
    <property type="term" value="P:amino acid activation for nonribosomal peptide biosynthetic process"/>
    <property type="evidence" value="ECO:0007669"/>
    <property type="project" value="TreeGrafter"/>
</dbReference>
<keyword evidence="2" id="KW-0597">Phosphoprotein</keyword>
<dbReference type="InterPro" id="IPR036736">
    <property type="entry name" value="ACP-like_sf"/>
</dbReference>
<evidence type="ECO:0000256" key="2">
    <source>
        <dbReference type="ARBA" id="ARBA00022553"/>
    </source>
</evidence>
<evidence type="ECO:0000256" key="1">
    <source>
        <dbReference type="ARBA" id="ARBA00022450"/>
    </source>
</evidence>
<dbReference type="InterPro" id="IPR001031">
    <property type="entry name" value="Thioesterase"/>
</dbReference>
<dbReference type="GO" id="GO:0005737">
    <property type="term" value="C:cytoplasm"/>
    <property type="evidence" value="ECO:0007669"/>
    <property type="project" value="TreeGrafter"/>
</dbReference>
<dbReference type="RefSeq" id="WP_133231695.1">
    <property type="nucleotide sequence ID" value="NZ_SOZE01000013.1"/>
</dbReference>
<dbReference type="InterPro" id="IPR020845">
    <property type="entry name" value="AMP-binding_CS"/>
</dbReference>
<dbReference type="FunFam" id="3.40.50.12780:FF:000012">
    <property type="entry name" value="Non-ribosomal peptide synthetase"/>
    <property type="match status" value="1"/>
</dbReference>
<evidence type="ECO:0000313" key="4">
    <source>
        <dbReference type="EMBL" id="TFF36839.1"/>
    </source>
</evidence>
<evidence type="ECO:0000259" key="3">
    <source>
        <dbReference type="PROSITE" id="PS50075"/>
    </source>
</evidence>
<dbReference type="OrthoDB" id="4317020at2"/>
<dbReference type="InterPro" id="IPR045851">
    <property type="entry name" value="AMP-bd_C_sf"/>
</dbReference>
<dbReference type="PROSITE" id="PS00455">
    <property type="entry name" value="AMP_BINDING"/>
    <property type="match status" value="1"/>
</dbReference>
<dbReference type="EMBL" id="SOZE01000013">
    <property type="protein sequence ID" value="TFF36839.1"/>
    <property type="molecule type" value="Genomic_DNA"/>
</dbReference>
<dbReference type="InterPro" id="IPR025110">
    <property type="entry name" value="AMP-bd_C"/>
</dbReference>
<dbReference type="Gene3D" id="3.30.300.30">
    <property type="match status" value="1"/>
</dbReference>
<dbReference type="SUPFAM" id="SSF53474">
    <property type="entry name" value="alpha/beta-Hydrolases"/>
    <property type="match status" value="1"/>
</dbReference>
<dbReference type="GO" id="GO:0044550">
    <property type="term" value="P:secondary metabolite biosynthetic process"/>
    <property type="evidence" value="ECO:0007669"/>
    <property type="project" value="UniProtKB-ARBA"/>
</dbReference>
<dbReference type="SUPFAM" id="SSF47336">
    <property type="entry name" value="ACP-like"/>
    <property type="match status" value="1"/>
</dbReference>
<dbReference type="AlphaFoldDB" id="A0A4Y8SCS3"/>
<protein>
    <submittedName>
        <fullName evidence="4">Amino acid adenylation domain-containing protein</fullName>
    </submittedName>
</protein>
<dbReference type="PROSITE" id="PS50075">
    <property type="entry name" value="CARRIER"/>
    <property type="match status" value="1"/>
</dbReference>
<organism evidence="4 5">
    <name type="scientific">Mucilaginibacter psychrotolerans</name>
    <dbReference type="NCBI Taxonomy" id="1524096"/>
    <lineage>
        <taxon>Bacteria</taxon>
        <taxon>Pseudomonadati</taxon>
        <taxon>Bacteroidota</taxon>
        <taxon>Sphingobacteriia</taxon>
        <taxon>Sphingobacteriales</taxon>
        <taxon>Sphingobacteriaceae</taxon>
        <taxon>Mucilaginibacter</taxon>
    </lineage>
</organism>
<dbReference type="Gene3D" id="3.40.50.980">
    <property type="match status" value="2"/>
</dbReference>
<dbReference type="PANTHER" id="PTHR45527:SF1">
    <property type="entry name" value="FATTY ACID SYNTHASE"/>
    <property type="match status" value="1"/>
</dbReference>
<dbReference type="FunFam" id="3.40.50.980:FF:000001">
    <property type="entry name" value="Non-ribosomal peptide synthetase"/>
    <property type="match status" value="1"/>
</dbReference>
<dbReference type="GO" id="GO:0031177">
    <property type="term" value="F:phosphopantetheine binding"/>
    <property type="evidence" value="ECO:0007669"/>
    <property type="project" value="InterPro"/>
</dbReference>
<dbReference type="Pfam" id="PF00501">
    <property type="entry name" value="AMP-binding"/>
    <property type="match status" value="1"/>
</dbReference>
<dbReference type="Pfam" id="PF13193">
    <property type="entry name" value="AMP-binding_C"/>
    <property type="match status" value="1"/>
</dbReference>
<dbReference type="NCBIfam" id="TIGR01733">
    <property type="entry name" value="AA-adenyl-dom"/>
    <property type="match status" value="1"/>
</dbReference>
<dbReference type="FunFam" id="3.30.300.30:FF:000010">
    <property type="entry name" value="Enterobactin synthetase component F"/>
    <property type="match status" value="1"/>
</dbReference>
<dbReference type="CDD" id="cd05930">
    <property type="entry name" value="A_NRPS"/>
    <property type="match status" value="1"/>
</dbReference>
<dbReference type="SMART" id="SM00823">
    <property type="entry name" value="PKS_PP"/>
    <property type="match status" value="1"/>
</dbReference>
<dbReference type="InterPro" id="IPR009081">
    <property type="entry name" value="PP-bd_ACP"/>
</dbReference>
<proteinExistence type="predicted"/>
<evidence type="ECO:0000313" key="5">
    <source>
        <dbReference type="Proteomes" id="UP000297540"/>
    </source>
</evidence>
<dbReference type="Pfam" id="PF00975">
    <property type="entry name" value="Thioesterase"/>
    <property type="match status" value="1"/>
</dbReference>
<dbReference type="PANTHER" id="PTHR45527">
    <property type="entry name" value="NONRIBOSOMAL PEPTIDE SYNTHETASE"/>
    <property type="match status" value="1"/>
</dbReference>
<dbReference type="InterPro" id="IPR010071">
    <property type="entry name" value="AA_adenyl_dom"/>
</dbReference>
<dbReference type="Pfam" id="PF00550">
    <property type="entry name" value="PP-binding"/>
    <property type="match status" value="1"/>
</dbReference>
<dbReference type="InterPro" id="IPR000873">
    <property type="entry name" value="AMP-dep_synth/lig_dom"/>
</dbReference>
<reference evidence="4 5" key="1">
    <citation type="journal article" date="2017" name="Int. J. Syst. Evol. Microbiol.">
        <title>Mucilaginibacterpsychrotolerans sp. nov., isolated from peatlands.</title>
        <authorList>
            <person name="Deng Y."/>
            <person name="Shen L."/>
            <person name="Xu B."/>
            <person name="Liu Y."/>
            <person name="Gu Z."/>
            <person name="Liu H."/>
            <person name="Zhou Y."/>
        </authorList>
    </citation>
    <scope>NUCLEOTIDE SEQUENCE [LARGE SCALE GENOMIC DNA]</scope>
    <source>
        <strain evidence="4 5">NH7-4</strain>
    </source>
</reference>
<dbReference type="InterPro" id="IPR020459">
    <property type="entry name" value="AMP-binding"/>
</dbReference>
<comment type="caution">
    <text evidence="4">The sequence shown here is derived from an EMBL/GenBank/DDBJ whole genome shotgun (WGS) entry which is preliminary data.</text>
</comment>
<gene>
    <name evidence="4" type="ORF">E2R66_13805</name>
</gene>
<keyword evidence="5" id="KW-1185">Reference proteome</keyword>
<dbReference type="InterPro" id="IPR029058">
    <property type="entry name" value="AB_hydrolase_fold"/>
</dbReference>
<dbReference type="Gene3D" id="2.30.38.10">
    <property type="entry name" value="Luciferase, Domain 3"/>
    <property type="match status" value="1"/>
</dbReference>
<dbReference type="SUPFAM" id="SSF56801">
    <property type="entry name" value="Acetyl-CoA synthetase-like"/>
    <property type="match status" value="1"/>
</dbReference>
<accession>A0A4Y8SCS3</accession>
<name>A0A4Y8SCS3_9SPHI</name>
<keyword evidence="1" id="KW-0596">Phosphopantetheine</keyword>
<dbReference type="Proteomes" id="UP000297540">
    <property type="component" value="Unassembled WGS sequence"/>
</dbReference>
<sequence>MTSLNNTTVIYPKEISLFDLIDESAKTYPDNIAITFDDRSLTYTQVSHTANRIAKILVDQQIKKGDVVGLALDRCPEMIIALIAILKSGAAYLPLDPEYPKDRIEFMLEDSGAKKLITSLKYKGHFTSTAEEILIEDALLISADYPPLKPEVAVTGDDLAYILYTSGSTGKPKGVQIAHHSMVNLMLSLQKAPGISPADKVMATATVCFDIAGLDIYLPLSVGAEILLIDSIMAKDGRALLDMVREKKVTMFQATPYTWRMMLEMGWEEQLPLKILCGGEALTKDLTAKLLHRCYQLWNMYGPTETTIWSTLKLINSDSEITIGKPVANTSVYILSETLAMVPDGEIGEIVIGGDGVAVGYLNRPELNAEKFVSNPFSGIPGDKMYRTGDLGKINPNGEISCLGRIDHQVKIRGYRIELEEIEHALGKQPDVKQAVVIAREDLPGDPRLAAYIVLAAEGEKTPDFKLLTEQWQRELLATLPEYMVPDDFVEMETIPSTPNGKIDRKALPKPDYSHINRTEAYCAPRTTNEKLVVDLWEELMGLTKISIFDNFFELGGRSLVAVRIMARLEQATGKRLPLATLFEHATAEKLAARLEINAEAITWDSLVPIKPKGSKMPLYIVHGAGLHVLLFNALASHMDTEQPIFGLQAKGINGVDEPLDVMEDIARNYVNEIINRDAVGPYALAGYSLGGVIAYEMARQLIDMGKDVKMLAMFDASTDYTKKDLTLQAKIAGAVWRVLKQVAYTAVLFADDPKRTIEYKSGEIKKRVRKVYKKLFKIGPAKKTGILIFGDEIDEKSETALHNYKLVPINVGIELFRAKKKTFYIEDFKYLGWKPYALKGVHVHDIPGEHNTIFAPPNDKQFAEVLQKCLNEAV</sequence>
<dbReference type="PRINTS" id="PR00154">
    <property type="entry name" value="AMPBINDING"/>
</dbReference>
<dbReference type="Gene3D" id="3.40.50.1820">
    <property type="entry name" value="alpha/beta hydrolase"/>
    <property type="match status" value="1"/>
</dbReference>
<dbReference type="Gene3D" id="1.10.1200.10">
    <property type="entry name" value="ACP-like"/>
    <property type="match status" value="1"/>
</dbReference>
<feature type="domain" description="Carrier" evidence="3">
    <location>
        <begin position="524"/>
        <end position="599"/>
    </location>
</feature>
<dbReference type="InterPro" id="IPR020806">
    <property type="entry name" value="PKS_PP-bd"/>
</dbReference>